<dbReference type="Gene3D" id="1.10.443.10">
    <property type="entry name" value="Intergrase catalytic core"/>
    <property type="match status" value="1"/>
</dbReference>
<dbReference type="InterPro" id="IPR025269">
    <property type="entry name" value="SAM-like_dom"/>
</dbReference>
<evidence type="ECO:0000256" key="3">
    <source>
        <dbReference type="ARBA" id="ARBA00023172"/>
    </source>
</evidence>
<gene>
    <name evidence="5" type="ORF">FMM05_06960</name>
</gene>
<dbReference type="OrthoDB" id="1098628at2"/>
<dbReference type="GO" id="GO:0015074">
    <property type="term" value="P:DNA integration"/>
    <property type="evidence" value="ECO:0007669"/>
    <property type="project" value="InterPro"/>
</dbReference>
<protein>
    <submittedName>
        <fullName evidence="5">Site-specific integrase</fullName>
    </submittedName>
</protein>
<dbReference type="CDD" id="cd01185">
    <property type="entry name" value="INTN1_C_like"/>
    <property type="match status" value="1"/>
</dbReference>
<organism evidence="5 6">
    <name type="scientific">Flavobacterium zepuense</name>
    <dbReference type="NCBI Taxonomy" id="2593302"/>
    <lineage>
        <taxon>Bacteria</taxon>
        <taxon>Pseudomonadati</taxon>
        <taxon>Bacteroidota</taxon>
        <taxon>Flavobacteriia</taxon>
        <taxon>Flavobacteriales</taxon>
        <taxon>Flavobacteriaceae</taxon>
        <taxon>Flavobacterium</taxon>
    </lineage>
</organism>
<comment type="similarity">
    <text evidence="1">Belongs to the 'phage' integrase family.</text>
</comment>
<evidence type="ECO:0000256" key="1">
    <source>
        <dbReference type="ARBA" id="ARBA00008857"/>
    </source>
</evidence>
<dbReference type="Proteomes" id="UP000320643">
    <property type="component" value="Unassembled WGS sequence"/>
</dbReference>
<dbReference type="InterPro" id="IPR002104">
    <property type="entry name" value="Integrase_catalytic"/>
</dbReference>
<keyword evidence="3" id="KW-0233">DNA recombination</keyword>
<dbReference type="InterPro" id="IPR035386">
    <property type="entry name" value="Arm-DNA-bind_5"/>
</dbReference>
<dbReference type="GO" id="GO:0003677">
    <property type="term" value="F:DNA binding"/>
    <property type="evidence" value="ECO:0007669"/>
    <property type="project" value="UniProtKB-KW"/>
</dbReference>
<keyword evidence="2" id="KW-0238">DNA-binding</keyword>
<dbReference type="Pfam" id="PF13102">
    <property type="entry name" value="Phage_int_SAM_5"/>
    <property type="match status" value="1"/>
</dbReference>
<dbReference type="Pfam" id="PF17293">
    <property type="entry name" value="Arm-DNA-bind_5"/>
    <property type="match status" value="1"/>
</dbReference>
<dbReference type="InterPro" id="IPR050090">
    <property type="entry name" value="Tyrosine_recombinase_XerCD"/>
</dbReference>
<dbReference type="PROSITE" id="PS51898">
    <property type="entry name" value="TYR_RECOMBINASE"/>
    <property type="match status" value="1"/>
</dbReference>
<reference evidence="5 6" key="1">
    <citation type="submission" date="2019-07" db="EMBL/GenBank/DDBJ databases">
        <title>Flavobacterium sp. nov., isolated from glacier ice.</title>
        <authorList>
            <person name="Liu Q."/>
            <person name="Xin Y.-H."/>
        </authorList>
    </citation>
    <scope>NUCLEOTIDE SEQUENCE [LARGE SCALE GENOMIC DNA]</scope>
    <source>
        <strain evidence="5 6">ZT4R6</strain>
    </source>
</reference>
<evidence type="ECO:0000313" key="6">
    <source>
        <dbReference type="Proteomes" id="UP000320643"/>
    </source>
</evidence>
<sequence>MKSKNTFGIQFIIRIPRQDKNGLATVYARITVNSRRTEISLKKKIAAKDWDDVRGRAKGKNNEIIKLNSHIERIRTLIADGYHNLVQQRKTVTVDAVKLLFVGSDEEMMTLGKLIEYHNQESAHKLALGTMKNYKTTQRYINKFLREKYYRNDILLSELNYRFILDFESYLFHYTPKDHQKPLNNNGIMKHIERLRKMINMAITLDWLPKDPFASFKKHFDRVERQCLTSKELAGLENKQFAIDRLNHVRDMFIFSCYTGLAYIDLAELTPDNITTGIDGGLWISTSRAKTDTVVRVPILPQAREVMEKYWDNPRAQNSGTVFPVISNQRMNGYLKEIADLCGITKALTFHIARHTFATTVTLSNGVPIESVSKMLGHTSIRTTQIYAKVVESKLSEDMGKLRQRLAQASVKEA</sequence>
<evidence type="ECO:0000259" key="4">
    <source>
        <dbReference type="PROSITE" id="PS51898"/>
    </source>
</evidence>
<dbReference type="PANTHER" id="PTHR30349:SF64">
    <property type="entry name" value="PROPHAGE INTEGRASE INTD-RELATED"/>
    <property type="match status" value="1"/>
</dbReference>
<dbReference type="InterPro" id="IPR010998">
    <property type="entry name" value="Integrase_recombinase_N"/>
</dbReference>
<feature type="domain" description="Tyr recombinase" evidence="4">
    <location>
        <begin position="218"/>
        <end position="400"/>
    </location>
</feature>
<evidence type="ECO:0000313" key="5">
    <source>
        <dbReference type="EMBL" id="TRW25955.1"/>
    </source>
</evidence>
<dbReference type="GO" id="GO:0006310">
    <property type="term" value="P:DNA recombination"/>
    <property type="evidence" value="ECO:0007669"/>
    <property type="project" value="UniProtKB-KW"/>
</dbReference>
<dbReference type="AlphaFoldDB" id="A0A552V659"/>
<dbReference type="InterPro" id="IPR011010">
    <property type="entry name" value="DNA_brk_join_enz"/>
</dbReference>
<proteinExistence type="inferred from homology"/>
<dbReference type="EMBL" id="VJVZ01000003">
    <property type="protein sequence ID" value="TRW25955.1"/>
    <property type="molecule type" value="Genomic_DNA"/>
</dbReference>
<name>A0A552V659_9FLAO</name>
<dbReference type="SUPFAM" id="SSF56349">
    <property type="entry name" value="DNA breaking-rejoining enzymes"/>
    <property type="match status" value="1"/>
</dbReference>
<comment type="caution">
    <text evidence="5">The sequence shown here is derived from an EMBL/GenBank/DDBJ whole genome shotgun (WGS) entry which is preliminary data.</text>
</comment>
<evidence type="ECO:0000256" key="2">
    <source>
        <dbReference type="ARBA" id="ARBA00023125"/>
    </source>
</evidence>
<keyword evidence="6" id="KW-1185">Reference proteome</keyword>
<dbReference type="Gene3D" id="1.10.150.130">
    <property type="match status" value="1"/>
</dbReference>
<dbReference type="RefSeq" id="WP_143372619.1">
    <property type="nucleotide sequence ID" value="NZ_VJVZ01000003.1"/>
</dbReference>
<dbReference type="PANTHER" id="PTHR30349">
    <property type="entry name" value="PHAGE INTEGRASE-RELATED"/>
    <property type="match status" value="1"/>
</dbReference>
<dbReference type="InterPro" id="IPR013762">
    <property type="entry name" value="Integrase-like_cat_sf"/>
</dbReference>
<dbReference type="Pfam" id="PF00589">
    <property type="entry name" value="Phage_integrase"/>
    <property type="match status" value="1"/>
</dbReference>
<accession>A0A552V659</accession>